<feature type="non-terminal residue" evidence="2">
    <location>
        <position position="51"/>
    </location>
</feature>
<protein>
    <submittedName>
        <fullName evidence="2">Uncharacterized protein</fullName>
    </submittedName>
</protein>
<evidence type="ECO:0000256" key="1">
    <source>
        <dbReference type="SAM" id="MobiDB-lite"/>
    </source>
</evidence>
<dbReference type="AlphaFoldDB" id="A0A0V1KIV6"/>
<gene>
    <name evidence="2" type="ORF">T02_132</name>
</gene>
<evidence type="ECO:0000313" key="2">
    <source>
        <dbReference type="EMBL" id="KRZ47215.1"/>
    </source>
</evidence>
<dbReference type="Proteomes" id="UP000054721">
    <property type="component" value="Unassembled WGS sequence"/>
</dbReference>
<reference evidence="2 3" key="1">
    <citation type="submission" date="2015-05" db="EMBL/GenBank/DDBJ databases">
        <title>Evolution of Trichinella species and genotypes.</title>
        <authorList>
            <person name="Korhonen P.K."/>
            <person name="Edoardo P."/>
            <person name="Giuseppe L.R."/>
            <person name="Gasser R.B."/>
        </authorList>
    </citation>
    <scope>NUCLEOTIDE SEQUENCE [LARGE SCALE GENOMIC DNA]</scope>
    <source>
        <strain evidence="2">ISS10</strain>
    </source>
</reference>
<sequence>LAYQVAVRLGTSSVKARGNPGGKSPKGKQQSQRQPLLLGVLHEAQAELLYA</sequence>
<comment type="caution">
    <text evidence="2">The sequence shown here is derived from an EMBL/GenBank/DDBJ whole genome shotgun (WGS) entry which is preliminary data.</text>
</comment>
<feature type="non-terminal residue" evidence="2">
    <location>
        <position position="1"/>
    </location>
</feature>
<dbReference type="EMBL" id="JYDW01001154">
    <property type="protein sequence ID" value="KRZ47215.1"/>
    <property type="molecule type" value="Genomic_DNA"/>
</dbReference>
<evidence type="ECO:0000313" key="3">
    <source>
        <dbReference type="Proteomes" id="UP000054721"/>
    </source>
</evidence>
<name>A0A0V1KIV6_9BILA</name>
<proteinExistence type="predicted"/>
<organism evidence="2 3">
    <name type="scientific">Trichinella nativa</name>
    <dbReference type="NCBI Taxonomy" id="6335"/>
    <lineage>
        <taxon>Eukaryota</taxon>
        <taxon>Metazoa</taxon>
        <taxon>Ecdysozoa</taxon>
        <taxon>Nematoda</taxon>
        <taxon>Enoplea</taxon>
        <taxon>Dorylaimia</taxon>
        <taxon>Trichinellida</taxon>
        <taxon>Trichinellidae</taxon>
        <taxon>Trichinella</taxon>
    </lineage>
</organism>
<feature type="region of interest" description="Disordered" evidence="1">
    <location>
        <begin position="1"/>
        <end position="34"/>
    </location>
</feature>
<accession>A0A0V1KIV6</accession>
<keyword evidence="3" id="KW-1185">Reference proteome</keyword>